<reference evidence="2 3" key="2">
    <citation type="submission" date="2016-05" db="EMBL/GenBank/DDBJ databases">
        <title>Lineage-specific infection strategies underlie the spectrum of fungal disease in amphibians.</title>
        <authorList>
            <person name="Cuomo C.A."/>
            <person name="Farrer R.A."/>
            <person name="James T."/>
            <person name="Longcore J."/>
            <person name="Birren B."/>
        </authorList>
    </citation>
    <scope>NUCLEOTIDE SEQUENCE [LARGE SCALE GENOMIC DNA]</scope>
    <source>
        <strain evidence="2 3">JEL423</strain>
    </source>
</reference>
<dbReference type="GO" id="GO:0032934">
    <property type="term" value="F:sterol binding"/>
    <property type="evidence" value="ECO:0007669"/>
    <property type="project" value="TreeGrafter"/>
</dbReference>
<dbReference type="Pfam" id="PF01237">
    <property type="entry name" value="Oxysterol_BP"/>
    <property type="match status" value="1"/>
</dbReference>
<name>A0A177WCY9_BATDL</name>
<proteinExistence type="inferred from homology"/>
<dbReference type="PANTHER" id="PTHR10972">
    <property type="entry name" value="OXYSTEROL-BINDING PROTEIN-RELATED"/>
    <property type="match status" value="1"/>
</dbReference>
<dbReference type="Proteomes" id="UP000077115">
    <property type="component" value="Unassembled WGS sequence"/>
</dbReference>
<dbReference type="OrthoDB" id="14833at2759"/>
<reference evidence="2 3" key="1">
    <citation type="submission" date="2006-10" db="EMBL/GenBank/DDBJ databases">
        <title>The Genome Sequence of Batrachochytrium dendrobatidis JEL423.</title>
        <authorList>
            <consortium name="The Broad Institute Genome Sequencing Platform"/>
            <person name="Birren B."/>
            <person name="Lander E."/>
            <person name="Galagan J."/>
            <person name="Cuomo C."/>
            <person name="Devon K."/>
            <person name="Jaffe D."/>
            <person name="Butler J."/>
            <person name="Alvarez P."/>
            <person name="Gnerre S."/>
            <person name="Grabherr M."/>
            <person name="Kleber M."/>
            <person name="Mauceli E."/>
            <person name="Brockman W."/>
            <person name="Young S."/>
            <person name="LaButti K."/>
            <person name="Sykes S."/>
            <person name="DeCaprio D."/>
            <person name="Crawford M."/>
            <person name="Koehrsen M."/>
            <person name="Engels R."/>
            <person name="Montgomery P."/>
            <person name="Pearson M."/>
            <person name="Howarth C."/>
            <person name="Larson L."/>
            <person name="White J."/>
            <person name="O'Leary S."/>
            <person name="Kodira C."/>
            <person name="Zeng Q."/>
            <person name="Yandava C."/>
            <person name="Alvarado L."/>
            <person name="Longcore J."/>
            <person name="James T."/>
        </authorList>
    </citation>
    <scope>NUCLEOTIDE SEQUENCE [LARGE SCALE GENOMIC DNA]</scope>
    <source>
        <strain evidence="2 3">JEL423</strain>
    </source>
</reference>
<evidence type="ECO:0008006" key="4">
    <source>
        <dbReference type="Google" id="ProtNLM"/>
    </source>
</evidence>
<dbReference type="Gene3D" id="2.40.160.120">
    <property type="match status" value="1"/>
</dbReference>
<dbReference type="GO" id="GO:0005829">
    <property type="term" value="C:cytosol"/>
    <property type="evidence" value="ECO:0007669"/>
    <property type="project" value="TreeGrafter"/>
</dbReference>
<evidence type="ECO:0000313" key="2">
    <source>
        <dbReference type="EMBL" id="OAJ37978.1"/>
    </source>
</evidence>
<dbReference type="eggNOG" id="KOG2210">
    <property type="taxonomic scope" value="Eukaryota"/>
</dbReference>
<dbReference type="Gene3D" id="6.10.140.1150">
    <property type="match status" value="1"/>
</dbReference>
<dbReference type="EMBL" id="DS022301">
    <property type="protein sequence ID" value="OAJ37978.1"/>
    <property type="molecule type" value="Genomic_DNA"/>
</dbReference>
<protein>
    <recommendedName>
        <fullName evidence="4">Oxysterol-binding protein</fullName>
    </recommendedName>
</protein>
<dbReference type="SUPFAM" id="SSF144000">
    <property type="entry name" value="Oxysterol-binding protein-like"/>
    <property type="match status" value="1"/>
</dbReference>
<gene>
    <name evidence="2" type="ORF">BDEG_21946</name>
</gene>
<dbReference type="Gene3D" id="1.10.287.2720">
    <property type="match status" value="1"/>
</dbReference>
<dbReference type="VEuPathDB" id="FungiDB:BDEG_21946"/>
<organism evidence="2 3">
    <name type="scientific">Batrachochytrium dendrobatidis (strain JEL423)</name>
    <dbReference type="NCBI Taxonomy" id="403673"/>
    <lineage>
        <taxon>Eukaryota</taxon>
        <taxon>Fungi</taxon>
        <taxon>Fungi incertae sedis</taxon>
        <taxon>Chytridiomycota</taxon>
        <taxon>Chytridiomycota incertae sedis</taxon>
        <taxon>Chytridiomycetes</taxon>
        <taxon>Rhizophydiales</taxon>
        <taxon>Rhizophydiales incertae sedis</taxon>
        <taxon>Batrachochytrium</taxon>
    </lineage>
</organism>
<dbReference type="GO" id="GO:0016020">
    <property type="term" value="C:membrane"/>
    <property type="evidence" value="ECO:0007669"/>
    <property type="project" value="TreeGrafter"/>
</dbReference>
<sequence>MSTVNTPKNTTTPIATNVPEHVEFNGNGSKFQFIASLLSRFVGAKDLVSMRISLPANLMEPQSNLEFWNYVDRPDIFVSIPDGVDPLERMLRVIRFWYSKDTKWKDHQLRKPYNPILGERYICHWKVPCDPNIAHESLTKVSSAADLDQSDKAQPPSKETTLFCINEQVSHYPPISAFTYTTADARIVASGLDHVVARFTGTAFKVGPGEYNSGVYITLKDHDEVYNITHAWATVHGLLTSSPYIVVSEQTVIICPKSGIKAILQYVEESYFGRPKFAINGKIFKYDFQKNSNLTPKQRKDSEKLSLVPKEDLLCTLSGQWNGQIFYRLAGSNEDILLFDMKTSDVEPKIVQDLANQHELESQRVWQKVTEALLKKDFTTATKEKRIVEDRQRHAITERHKLASPAYTPVHFDFNYDFMQANGVAGPPVNFDKGHPRLKPGVLEQLVSQTKTTNIIKKIKTENIEVNSQESIASPASIPSARMQTETIPL</sequence>
<dbReference type="STRING" id="403673.A0A177WCY9"/>
<evidence type="ECO:0000313" key="3">
    <source>
        <dbReference type="Proteomes" id="UP000077115"/>
    </source>
</evidence>
<dbReference type="PANTHER" id="PTHR10972:SF212">
    <property type="entry name" value="OXYSTEROL-BINDING PROTEIN-LIKE PROTEIN 1"/>
    <property type="match status" value="1"/>
</dbReference>
<dbReference type="InterPro" id="IPR037239">
    <property type="entry name" value="OSBP_sf"/>
</dbReference>
<evidence type="ECO:0000256" key="1">
    <source>
        <dbReference type="ARBA" id="ARBA00008842"/>
    </source>
</evidence>
<dbReference type="InterPro" id="IPR000648">
    <property type="entry name" value="Oxysterol-bd"/>
</dbReference>
<comment type="similarity">
    <text evidence="1">Belongs to the OSBP family.</text>
</comment>
<dbReference type="AlphaFoldDB" id="A0A177WCY9"/>
<accession>A0A177WCY9</accession>